<comment type="subcellular location">
    <subcellularLocation>
        <location evidence="2">Secreted</location>
    </subcellularLocation>
</comment>
<reference evidence="13" key="3">
    <citation type="submission" date="2025-09" db="UniProtKB">
        <authorList>
            <consortium name="Ensembl"/>
        </authorList>
    </citation>
    <scope>IDENTIFICATION</scope>
    <source>
        <strain evidence="13">broiler</strain>
    </source>
</reference>
<keyword evidence="6 12" id="KW-0732">Signal</keyword>
<dbReference type="PRINTS" id="PR00266">
    <property type="entry name" value="INTERFERONAB"/>
</dbReference>
<dbReference type="GO" id="GO:0002323">
    <property type="term" value="P:natural killer cell activation involved in immune response"/>
    <property type="evidence" value="ECO:0000318"/>
    <property type="project" value="GO_Central"/>
</dbReference>
<evidence type="ECO:0000256" key="4">
    <source>
        <dbReference type="ARBA" id="ARBA00022514"/>
    </source>
</evidence>
<reference evidence="13" key="1">
    <citation type="submission" date="2020-11" db="EMBL/GenBank/DDBJ databases">
        <title>Gallus gallus (Chicken) genome, bGalGal1, GRCg7b, maternal haplotype autosomes + Z &amp; W.</title>
        <authorList>
            <person name="Warren W."/>
            <person name="Formenti G."/>
            <person name="Fedrigo O."/>
            <person name="Haase B."/>
            <person name="Mountcastle J."/>
            <person name="Balacco J."/>
            <person name="Tracey A."/>
            <person name="Schneider V."/>
            <person name="Okimoto R."/>
            <person name="Cheng H."/>
            <person name="Hawken R."/>
            <person name="Howe K."/>
            <person name="Jarvis E.D."/>
        </authorList>
    </citation>
    <scope>NUCLEOTIDE SEQUENCE [LARGE SCALE GENOMIC DNA]</scope>
    <source>
        <strain evidence="13">Broiler</strain>
    </source>
</reference>
<dbReference type="GO" id="GO:0006959">
    <property type="term" value="P:humoral immune response"/>
    <property type="evidence" value="ECO:0000318"/>
    <property type="project" value="GO_Central"/>
</dbReference>
<keyword evidence="11" id="KW-0812">Transmembrane</keyword>
<dbReference type="GO" id="GO:0051607">
    <property type="term" value="P:defense response to virus"/>
    <property type="evidence" value="ECO:0007669"/>
    <property type="project" value="UniProtKB-KW"/>
</dbReference>
<feature type="chain" id="PRO_5036447173" description="Interferon alpha" evidence="12">
    <location>
        <begin position="32"/>
        <end position="312"/>
    </location>
</feature>
<evidence type="ECO:0000256" key="6">
    <source>
        <dbReference type="ARBA" id="ARBA00022729"/>
    </source>
</evidence>
<accession>A0A8V0Y9C2</accession>
<dbReference type="OrthoDB" id="9110568at2759"/>
<dbReference type="GO" id="GO:0005615">
    <property type="term" value="C:extracellular space"/>
    <property type="evidence" value="ECO:0000318"/>
    <property type="project" value="GO_Central"/>
</dbReference>
<comment type="similarity">
    <text evidence="3 10">Belongs to the alpha/beta interferon family.</text>
</comment>
<dbReference type="InterPro" id="IPR009079">
    <property type="entry name" value="4_helix_cytokine-like_core"/>
</dbReference>
<dbReference type="KEGG" id="gga:776018"/>
<dbReference type="GO" id="GO:0060337">
    <property type="term" value="P:type I interferon-mediated signaling pathway"/>
    <property type="evidence" value="ECO:0000318"/>
    <property type="project" value="GO_Central"/>
</dbReference>
<dbReference type="GO" id="GO:0005132">
    <property type="term" value="F:type I interferon receptor binding"/>
    <property type="evidence" value="ECO:0000318"/>
    <property type="project" value="GO_Central"/>
</dbReference>
<dbReference type="GeneTree" id="ENSGT01000000214430"/>
<evidence type="ECO:0000256" key="2">
    <source>
        <dbReference type="ARBA" id="ARBA00004613"/>
    </source>
</evidence>
<evidence type="ECO:0000256" key="1">
    <source>
        <dbReference type="ARBA" id="ARBA00002718"/>
    </source>
</evidence>
<dbReference type="Gene3D" id="1.20.1250.10">
    <property type="match status" value="1"/>
</dbReference>
<evidence type="ECO:0000256" key="5">
    <source>
        <dbReference type="ARBA" id="ARBA00022525"/>
    </source>
</evidence>
<feature type="signal peptide" evidence="12">
    <location>
        <begin position="1"/>
        <end position="31"/>
    </location>
</feature>
<dbReference type="Pfam" id="PF00143">
    <property type="entry name" value="Interferon"/>
    <property type="match status" value="1"/>
</dbReference>
<dbReference type="Ensembl" id="ENSGALT00010029737.1">
    <property type="protein sequence ID" value="ENSGALP00010017312.1"/>
    <property type="gene ID" value="ENSGALG00010012416.1"/>
</dbReference>
<keyword evidence="11" id="KW-1133">Transmembrane helix</keyword>
<gene>
    <name evidence="13" type="primary">LOC776018</name>
</gene>
<evidence type="ECO:0000256" key="3">
    <source>
        <dbReference type="ARBA" id="ARBA00011033"/>
    </source>
</evidence>
<proteinExistence type="inferred from homology"/>
<protein>
    <recommendedName>
        <fullName evidence="15">Interferon alpha</fullName>
    </recommendedName>
</protein>
<dbReference type="FunFam" id="1.20.1250.10:FF:000046">
    <property type="entry name" value="Interferon alpha"/>
    <property type="match status" value="1"/>
</dbReference>
<reference evidence="13" key="2">
    <citation type="submission" date="2025-08" db="UniProtKB">
        <authorList>
            <consortium name="Ensembl"/>
        </authorList>
    </citation>
    <scope>IDENTIFICATION</scope>
    <source>
        <strain evidence="13">broiler</strain>
    </source>
</reference>
<dbReference type="GO" id="GO:0002286">
    <property type="term" value="P:T cell activation involved in immune response"/>
    <property type="evidence" value="ECO:0000318"/>
    <property type="project" value="GO_Central"/>
</dbReference>
<dbReference type="PANTHER" id="PTHR11691:SF73">
    <property type="entry name" value="INTERFERON BETA"/>
    <property type="match status" value="1"/>
</dbReference>
<dbReference type="PROSITE" id="PS00252">
    <property type="entry name" value="INTERFERON_A_B_D"/>
    <property type="match status" value="1"/>
</dbReference>
<evidence type="ECO:0000313" key="14">
    <source>
        <dbReference type="Proteomes" id="UP000000539"/>
    </source>
</evidence>
<name>A0A8V0Y9C2_CHICK</name>
<keyword evidence="11" id="KW-0472">Membrane</keyword>
<evidence type="ECO:0000256" key="7">
    <source>
        <dbReference type="ARBA" id="ARBA00023118"/>
    </source>
</evidence>
<dbReference type="GO" id="GO:0002312">
    <property type="term" value="P:B cell activation involved in immune response"/>
    <property type="evidence" value="ECO:0000318"/>
    <property type="project" value="GO_Central"/>
</dbReference>
<evidence type="ECO:0000256" key="8">
    <source>
        <dbReference type="ARBA" id="ARBA00023157"/>
    </source>
</evidence>
<dbReference type="AlphaFoldDB" id="A0A8V0Y9C2"/>
<evidence type="ECO:0000313" key="13">
    <source>
        <dbReference type="Ensembl" id="ENSGALP00010017312.1"/>
    </source>
</evidence>
<sequence length="312" mass="35758">MAVPASPQHPRGYGILLLTLLLKALATTASACNHLRPQDATFSHDSLQLLRDMAPTLPQLCPQHNASCSFNDTILDTSNTRQADKTTHDILQHLFKILSSPSTPAHWNDSQRQSLLNRIHRYTQHLEQCLDSSDTRSRTRWPRNLHLTIKKHFSCLHTFLQDNDYSACAWEHVRLQARAWFLHIHNLTGNTRTEPQTHLPPLSYLSIYSTIYTNAYLFFYLFFYLFRQNKALLFNTACECLLSLNHRSPFRGQPNLGFSHTAPKTLLPAYVLRSPGRGREVHKFGTKSNQSRDTCSGRQDRPVLANKVEQIS</sequence>
<dbReference type="GO" id="GO:0005125">
    <property type="term" value="F:cytokine activity"/>
    <property type="evidence" value="ECO:0000318"/>
    <property type="project" value="GO_Central"/>
</dbReference>
<dbReference type="Proteomes" id="UP000000539">
    <property type="component" value="Chromosome Z"/>
</dbReference>
<dbReference type="CDD" id="cd00095">
    <property type="entry name" value="IFab"/>
    <property type="match status" value="1"/>
</dbReference>
<dbReference type="PANTHER" id="PTHR11691">
    <property type="entry name" value="TYPE I INTERFERON"/>
    <property type="match status" value="1"/>
</dbReference>
<dbReference type="GeneID" id="776018"/>
<dbReference type="InterPro" id="IPR000471">
    <property type="entry name" value="Interferon_alpha/beta/delta"/>
</dbReference>
<dbReference type="GO" id="GO:0043330">
    <property type="term" value="P:response to exogenous dsRNA"/>
    <property type="evidence" value="ECO:0000318"/>
    <property type="project" value="GO_Central"/>
</dbReference>
<keyword evidence="7 10" id="KW-0051">Antiviral defense</keyword>
<keyword evidence="4 10" id="KW-0202">Cytokine</keyword>
<evidence type="ECO:0000256" key="12">
    <source>
        <dbReference type="SAM" id="SignalP"/>
    </source>
</evidence>
<keyword evidence="14" id="KW-1185">Reference proteome</keyword>
<keyword evidence="5" id="KW-0964">Secreted</keyword>
<dbReference type="SMR" id="A0A8V0Y9C2"/>
<dbReference type="GlyGen" id="A0A8V0Y9C2">
    <property type="glycosylation" value="1 site"/>
</dbReference>
<organism evidence="13 14">
    <name type="scientific">Gallus gallus</name>
    <name type="common">Chicken</name>
    <dbReference type="NCBI Taxonomy" id="9031"/>
    <lineage>
        <taxon>Eukaryota</taxon>
        <taxon>Metazoa</taxon>
        <taxon>Chordata</taxon>
        <taxon>Craniata</taxon>
        <taxon>Vertebrata</taxon>
        <taxon>Euteleostomi</taxon>
        <taxon>Archelosauria</taxon>
        <taxon>Archosauria</taxon>
        <taxon>Dinosauria</taxon>
        <taxon>Saurischia</taxon>
        <taxon>Theropoda</taxon>
        <taxon>Coelurosauria</taxon>
        <taxon>Aves</taxon>
        <taxon>Neognathae</taxon>
        <taxon>Galloanserae</taxon>
        <taxon>Galliformes</taxon>
        <taxon>Phasianidae</taxon>
        <taxon>Phasianinae</taxon>
        <taxon>Gallus</taxon>
    </lineage>
</organism>
<dbReference type="SUPFAM" id="SSF47266">
    <property type="entry name" value="4-helical cytokines"/>
    <property type="match status" value="1"/>
</dbReference>
<keyword evidence="9" id="KW-0325">Glycoprotein</keyword>
<evidence type="ECO:0000256" key="10">
    <source>
        <dbReference type="RuleBase" id="RU000436"/>
    </source>
</evidence>
<evidence type="ECO:0000256" key="11">
    <source>
        <dbReference type="SAM" id="Phobius"/>
    </source>
</evidence>
<dbReference type="SMART" id="SM00076">
    <property type="entry name" value="IFabd"/>
    <property type="match status" value="1"/>
</dbReference>
<dbReference type="RefSeq" id="XP_015132924.2">
    <property type="nucleotide sequence ID" value="XM_015277438.4"/>
</dbReference>
<comment type="function">
    <text evidence="1">Has antiviral activities.</text>
</comment>
<dbReference type="GO" id="GO:0002250">
    <property type="term" value="P:adaptive immune response"/>
    <property type="evidence" value="ECO:0000318"/>
    <property type="project" value="GO_Central"/>
</dbReference>
<keyword evidence="8" id="KW-1015">Disulfide bond</keyword>
<feature type="transmembrane region" description="Helical" evidence="11">
    <location>
        <begin position="202"/>
        <end position="226"/>
    </location>
</feature>
<dbReference type="RefSeq" id="XP_046792171.1">
    <property type="nucleotide sequence ID" value="XM_046936215.1"/>
</dbReference>
<evidence type="ECO:0008006" key="15">
    <source>
        <dbReference type="Google" id="ProtNLM"/>
    </source>
</evidence>
<evidence type="ECO:0000256" key="9">
    <source>
        <dbReference type="ARBA" id="ARBA00023180"/>
    </source>
</evidence>